<dbReference type="PROSITE" id="PS51160">
    <property type="entry name" value="ACYLPHOSPHATASE_3"/>
    <property type="match status" value="1"/>
</dbReference>
<dbReference type="InterPro" id="IPR020456">
    <property type="entry name" value="Acylphosphatase"/>
</dbReference>
<dbReference type="PANTHER" id="PTHR47268:SF4">
    <property type="entry name" value="ACYLPHOSPHATASE"/>
    <property type="match status" value="1"/>
</dbReference>
<evidence type="ECO:0000256" key="2">
    <source>
        <dbReference type="ARBA" id="ARBA00012150"/>
    </source>
</evidence>
<dbReference type="SUPFAM" id="SSF54975">
    <property type="entry name" value="Acylphosphatase/BLUF domain-like"/>
    <property type="match status" value="1"/>
</dbReference>
<dbReference type="Gene3D" id="3.30.70.100">
    <property type="match status" value="1"/>
</dbReference>
<comment type="similarity">
    <text evidence="1 7">Belongs to the acylphosphatase family.</text>
</comment>
<name>A0A371NSM3_9MICO</name>
<dbReference type="RefSeq" id="WP_116242684.1">
    <property type="nucleotide sequence ID" value="NZ_QUAB01000045.1"/>
</dbReference>
<dbReference type="EC" id="3.6.1.7" evidence="2 5"/>
<dbReference type="Pfam" id="PF00708">
    <property type="entry name" value="Acylphosphatase"/>
    <property type="match status" value="1"/>
</dbReference>
<comment type="caution">
    <text evidence="10">The sequence shown here is derived from an EMBL/GenBank/DDBJ whole genome shotgun (WGS) entry which is preliminary data.</text>
</comment>
<protein>
    <recommendedName>
        <fullName evidence="3 5">Acylphosphatase</fullName>
        <ecNumber evidence="2 5">3.6.1.7</ecNumber>
    </recommendedName>
</protein>
<dbReference type="PROSITE" id="PS00151">
    <property type="entry name" value="ACYLPHOSPHATASE_2"/>
    <property type="match status" value="1"/>
</dbReference>
<dbReference type="PANTHER" id="PTHR47268">
    <property type="entry name" value="ACYLPHOSPHATASE"/>
    <property type="match status" value="1"/>
</dbReference>
<keyword evidence="11" id="KW-1185">Reference proteome</keyword>
<evidence type="ECO:0000256" key="3">
    <source>
        <dbReference type="ARBA" id="ARBA00015991"/>
    </source>
</evidence>
<dbReference type="InterPro" id="IPR001792">
    <property type="entry name" value="Acylphosphatase-like_dom"/>
</dbReference>
<accession>A0A371NSM3</accession>
<dbReference type="EMBL" id="QUAB01000045">
    <property type="protein sequence ID" value="REJ04747.1"/>
    <property type="molecule type" value="Genomic_DNA"/>
</dbReference>
<evidence type="ECO:0000256" key="8">
    <source>
        <dbReference type="SAM" id="MobiDB-lite"/>
    </source>
</evidence>
<comment type="catalytic activity">
    <reaction evidence="4 5 6">
        <text>an acyl phosphate + H2O = a carboxylate + phosphate + H(+)</text>
        <dbReference type="Rhea" id="RHEA:14965"/>
        <dbReference type="ChEBI" id="CHEBI:15377"/>
        <dbReference type="ChEBI" id="CHEBI:15378"/>
        <dbReference type="ChEBI" id="CHEBI:29067"/>
        <dbReference type="ChEBI" id="CHEBI:43474"/>
        <dbReference type="ChEBI" id="CHEBI:59918"/>
        <dbReference type="EC" id="3.6.1.7"/>
    </reaction>
</comment>
<evidence type="ECO:0000313" key="11">
    <source>
        <dbReference type="Proteomes" id="UP000262172"/>
    </source>
</evidence>
<organism evidence="10 11">
    <name type="scientific">Microbacterium bovistercoris</name>
    <dbReference type="NCBI Taxonomy" id="2293570"/>
    <lineage>
        <taxon>Bacteria</taxon>
        <taxon>Bacillati</taxon>
        <taxon>Actinomycetota</taxon>
        <taxon>Actinomycetes</taxon>
        <taxon>Micrococcales</taxon>
        <taxon>Microbacteriaceae</taxon>
        <taxon>Microbacterium</taxon>
    </lineage>
</organism>
<keyword evidence="5 6" id="KW-0378">Hydrolase</keyword>
<feature type="active site" evidence="5">
    <location>
        <position position="18"/>
    </location>
</feature>
<evidence type="ECO:0000256" key="4">
    <source>
        <dbReference type="ARBA" id="ARBA00047645"/>
    </source>
</evidence>
<proteinExistence type="inferred from homology"/>
<evidence type="ECO:0000256" key="5">
    <source>
        <dbReference type="PROSITE-ProRule" id="PRU00520"/>
    </source>
</evidence>
<evidence type="ECO:0000259" key="9">
    <source>
        <dbReference type="PROSITE" id="PS51160"/>
    </source>
</evidence>
<dbReference type="InterPro" id="IPR036046">
    <property type="entry name" value="Acylphosphatase-like_dom_sf"/>
</dbReference>
<gene>
    <name evidence="10" type="ORF">DY023_12580</name>
</gene>
<dbReference type="PROSITE" id="PS00150">
    <property type="entry name" value="ACYLPHOSPHATASE_1"/>
    <property type="match status" value="1"/>
</dbReference>
<evidence type="ECO:0000313" key="10">
    <source>
        <dbReference type="EMBL" id="REJ04747.1"/>
    </source>
</evidence>
<feature type="domain" description="Acylphosphatase-like" evidence="9">
    <location>
        <begin position="3"/>
        <end position="89"/>
    </location>
</feature>
<sequence>MRFVRVIVRGRVQGVGFRWFARSMAQEHDVSGWVRNRPDGSVEAELCGTADAVDAVLAALRRGPAGAHVRTVESEDATGTPSAGFEIRPTD</sequence>
<dbReference type="InterPro" id="IPR017968">
    <property type="entry name" value="Acylphosphatase_CS"/>
</dbReference>
<feature type="region of interest" description="Disordered" evidence="8">
    <location>
        <begin position="69"/>
        <end position="91"/>
    </location>
</feature>
<dbReference type="Proteomes" id="UP000262172">
    <property type="component" value="Unassembled WGS sequence"/>
</dbReference>
<evidence type="ECO:0000256" key="1">
    <source>
        <dbReference type="ARBA" id="ARBA00005614"/>
    </source>
</evidence>
<dbReference type="GO" id="GO:0003998">
    <property type="term" value="F:acylphosphatase activity"/>
    <property type="evidence" value="ECO:0007669"/>
    <property type="project" value="UniProtKB-EC"/>
</dbReference>
<feature type="active site" evidence="5">
    <location>
        <position position="36"/>
    </location>
</feature>
<evidence type="ECO:0000256" key="7">
    <source>
        <dbReference type="RuleBase" id="RU004168"/>
    </source>
</evidence>
<dbReference type="AlphaFoldDB" id="A0A371NSM3"/>
<reference evidence="10 11" key="1">
    <citation type="submission" date="2018-08" db="EMBL/GenBank/DDBJ databases">
        <title>Isolation, diversity and antifungal activity of Actinobacteria from cow dung.</title>
        <authorList>
            <person name="Ling L."/>
        </authorList>
    </citation>
    <scope>NUCLEOTIDE SEQUENCE [LARGE SCALE GENOMIC DNA]</scope>
    <source>
        <strain evidence="10 11">NEAU-LLE</strain>
    </source>
</reference>
<evidence type="ECO:0000256" key="6">
    <source>
        <dbReference type="RuleBase" id="RU000553"/>
    </source>
</evidence>